<evidence type="ECO:0000256" key="7">
    <source>
        <dbReference type="SAM" id="Phobius"/>
    </source>
</evidence>
<dbReference type="Proteomes" id="UP000035080">
    <property type="component" value="Chromosome"/>
</dbReference>
<dbReference type="PANTHER" id="PTHR33452">
    <property type="entry name" value="OXIDOREDUCTASE CATD-RELATED"/>
    <property type="match status" value="1"/>
</dbReference>
<dbReference type="InterPro" id="IPR051907">
    <property type="entry name" value="DoxX-like_oxidoreductase"/>
</dbReference>
<evidence type="ECO:0000313" key="8">
    <source>
        <dbReference type="EMBL" id="QHF13213.1"/>
    </source>
</evidence>
<protein>
    <submittedName>
        <fullName evidence="8">DoxX family membrane protein</fullName>
    </submittedName>
</protein>
<comment type="similarity">
    <text evidence="2">Belongs to the DoxX family.</text>
</comment>
<feature type="transmembrane region" description="Helical" evidence="7">
    <location>
        <begin position="52"/>
        <end position="70"/>
    </location>
</feature>
<gene>
    <name evidence="8" type="ORF">PI93_011625</name>
</gene>
<evidence type="ECO:0000313" key="9">
    <source>
        <dbReference type="Proteomes" id="UP000035080"/>
    </source>
</evidence>
<dbReference type="PANTHER" id="PTHR33452:SF1">
    <property type="entry name" value="INNER MEMBRANE PROTEIN YPHA-RELATED"/>
    <property type="match status" value="1"/>
</dbReference>
<sequence>MKLNSQPSVHVAALLLRVALGVLFLAHAFLKILVFTLPGTVSFFGSLGLPPALAYSVLALEVAGGVALLVGYRVSLVAIPLIADLLGAIVMVHGKNGWLFTSKGGGWEFLALWIVALVVLALLGDGKWSVMRARAERTRSRSTALAAPE</sequence>
<dbReference type="InterPro" id="IPR032808">
    <property type="entry name" value="DoxX"/>
</dbReference>
<keyword evidence="4 7" id="KW-0812">Transmembrane</keyword>
<comment type="subcellular location">
    <subcellularLocation>
        <location evidence="1">Cell membrane</location>
        <topology evidence="1">Multi-pass membrane protein</topology>
    </subcellularLocation>
</comment>
<dbReference type="EMBL" id="CP047385">
    <property type="protein sequence ID" value="QHF13213.1"/>
    <property type="molecule type" value="Genomic_DNA"/>
</dbReference>
<organism evidence="8 9">
    <name type="scientific">Pandoraea fibrosis</name>
    <dbReference type="NCBI Taxonomy" id="1891094"/>
    <lineage>
        <taxon>Bacteria</taxon>
        <taxon>Pseudomonadati</taxon>
        <taxon>Pseudomonadota</taxon>
        <taxon>Betaproteobacteria</taxon>
        <taxon>Burkholderiales</taxon>
        <taxon>Burkholderiaceae</taxon>
        <taxon>Pandoraea</taxon>
    </lineage>
</organism>
<accession>A0ABX6HQW3</accession>
<keyword evidence="3" id="KW-1003">Cell membrane</keyword>
<evidence type="ECO:0000256" key="2">
    <source>
        <dbReference type="ARBA" id="ARBA00006679"/>
    </source>
</evidence>
<proteinExistence type="inferred from homology"/>
<reference evidence="8 9" key="1">
    <citation type="journal article" date="2015" name="Genome Announc.">
        <title>Genome Sequences of Two Pandoraea pnomenusa Isolates Recovered 11 Months Apart from a Cystic Fibrosis Patient.</title>
        <authorList>
            <person name="Ee R."/>
            <person name="Ambrose M."/>
            <person name="Lazenby J."/>
            <person name="Williams P."/>
            <person name="Chan K.G."/>
            <person name="Roddam L."/>
        </authorList>
    </citation>
    <scope>NUCLEOTIDE SEQUENCE [LARGE SCALE GENOMIC DNA]</scope>
    <source>
        <strain evidence="8 9">6399</strain>
    </source>
</reference>
<keyword evidence="5 7" id="KW-1133">Transmembrane helix</keyword>
<evidence type="ECO:0000256" key="3">
    <source>
        <dbReference type="ARBA" id="ARBA00022475"/>
    </source>
</evidence>
<dbReference type="Pfam" id="PF07681">
    <property type="entry name" value="DoxX"/>
    <property type="match status" value="1"/>
</dbReference>
<evidence type="ECO:0000256" key="6">
    <source>
        <dbReference type="ARBA" id="ARBA00023136"/>
    </source>
</evidence>
<name>A0ABX6HQW3_9BURK</name>
<keyword evidence="6 7" id="KW-0472">Membrane</keyword>
<evidence type="ECO:0000256" key="4">
    <source>
        <dbReference type="ARBA" id="ARBA00022692"/>
    </source>
</evidence>
<keyword evidence="9" id="KW-1185">Reference proteome</keyword>
<evidence type="ECO:0000256" key="1">
    <source>
        <dbReference type="ARBA" id="ARBA00004651"/>
    </source>
</evidence>
<feature type="transmembrane region" description="Helical" evidence="7">
    <location>
        <begin position="106"/>
        <end position="124"/>
    </location>
</feature>
<feature type="transmembrane region" description="Helical" evidence="7">
    <location>
        <begin position="77"/>
        <end position="94"/>
    </location>
</feature>
<evidence type="ECO:0000256" key="5">
    <source>
        <dbReference type="ARBA" id="ARBA00022989"/>
    </source>
</evidence>
<dbReference type="RefSeq" id="WP_052240578.1">
    <property type="nucleotide sequence ID" value="NZ_CP047385.1"/>
</dbReference>